<protein>
    <submittedName>
        <fullName evidence="1">Uncharacterized protein</fullName>
    </submittedName>
</protein>
<proteinExistence type="predicted"/>
<evidence type="ECO:0000313" key="2">
    <source>
        <dbReference type="Proteomes" id="UP000237105"/>
    </source>
</evidence>
<organism evidence="1 2">
    <name type="scientific">Parasponia andersonii</name>
    <name type="common">Sponia andersonii</name>
    <dbReference type="NCBI Taxonomy" id="3476"/>
    <lineage>
        <taxon>Eukaryota</taxon>
        <taxon>Viridiplantae</taxon>
        <taxon>Streptophyta</taxon>
        <taxon>Embryophyta</taxon>
        <taxon>Tracheophyta</taxon>
        <taxon>Spermatophyta</taxon>
        <taxon>Magnoliopsida</taxon>
        <taxon>eudicotyledons</taxon>
        <taxon>Gunneridae</taxon>
        <taxon>Pentapetalae</taxon>
        <taxon>rosids</taxon>
        <taxon>fabids</taxon>
        <taxon>Rosales</taxon>
        <taxon>Cannabaceae</taxon>
        <taxon>Parasponia</taxon>
    </lineage>
</organism>
<dbReference type="AlphaFoldDB" id="A0A2P5E237"/>
<name>A0A2P5E237_PARAD</name>
<dbReference type="Proteomes" id="UP000237105">
    <property type="component" value="Unassembled WGS sequence"/>
</dbReference>
<gene>
    <name evidence="1" type="ORF">PanWU01x14_008440</name>
</gene>
<comment type="caution">
    <text evidence="1">The sequence shown here is derived from an EMBL/GenBank/DDBJ whole genome shotgun (WGS) entry which is preliminary data.</text>
</comment>
<dbReference type="EMBL" id="JXTB01000003">
    <property type="protein sequence ID" value="PON79612.1"/>
    <property type="molecule type" value="Genomic_DNA"/>
</dbReference>
<sequence length="55" mass="6406">MSWTSTKVATSLHLKSQYASKYDDDGEEEKLLQACDDQKTKKQLENDRCKLIKKQ</sequence>
<keyword evidence="2" id="KW-1185">Reference proteome</keyword>
<dbReference type="OrthoDB" id="10318648at2759"/>
<accession>A0A2P5E237</accession>
<reference evidence="2" key="1">
    <citation type="submission" date="2016-06" db="EMBL/GenBank/DDBJ databases">
        <title>Parallel loss of symbiosis genes in relatives of nitrogen-fixing non-legume Parasponia.</title>
        <authorList>
            <person name="Van Velzen R."/>
            <person name="Holmer R."/>
            <person name="Bu F."/>
            <person name="Rutten L."/>
            <person name="Van Zeijl A."/>
            <person name="Liu W."/>
            <person name="Santuari L."/>
            <person name="Cao Q."/>
            <person name="Sharma T."/>
            <person name="Shen D."/>
            <person name="Roswanjaya Y."/>
            <person name="Wardhani T."/>
            <person name="Kalhor M.S."/>
            <person name="Jansen J."/>
            <person name="Van den Hoogen J."/>
            <person name="Gungor B."/>
            <person name="Hartog M."/>
            <person name="Hontelez J."/>
            <person name="Verver J."/>
            <person name="Yang W.-C."/>
            <person name="Schijlen E."/>
            <person name="Repin R."/>
            <person name="Schilthuizen M."/>
            <person name="Schranz E."/>
            <person name="Heidstra R."/>
            <person name="Miyata K."/>
            <person name="Fedorova E."/>
            <person name="Kohlen W."/>
            <person name="Bisseling T."/>
            <person name="Smit S."/>
            <person name="Geurts R."/>
        </authorList>
    </citation>
    <scope>NUCLEOTIDE SEQUENCE [LARGE SCALE GENOMIC DNA]</scope>
    <source>
        <strain evidence="2">cv. WU1-14</strain>
    </source>
</reference>
<evidence type="ECO:0000313" key="1">
    <source>
        <dbReference type="EMBL" id="PON79612.1"/>
    </source>
</evidence>